<evidence type="ECO:0000313" key="1">
    <source>
        <dbReference type="EMBL" id="GMF53501.1"/>
    </source>
</evidence>
<keyword evidence="2" id="KW-1185">Reference proteome</keyword>
<organism evidence="1 2">
    <name type="scientific">Phytophthora fragariaefolia</name>
    <dbReference type="NCBI Taxonomy" id="1490495"/>
    <lineage>
        <taxon>Eukaryota</taxon>
        <taxon>Sar</taxon>
        <taxon>Stramenopiles</taxon>
        <taxon>Oomycota</taxon>
        <taxon>Peronosporomycetes</taxon>
        <taxon>Peronosporales</taxon>
        <taxon>Peronosporaceae</taxon>
        <taxon>Phytophthora</taxon>
    </lineage>
</organism>
<dbReference type="AlphaFoldDB" id="A0A9W6Y2C3"/>
<protein>
    <submittedName>
        <fullName evidence="1">Unnamed protein product</fullName>
    </submittedName>
</protein>
<reference evidence="1" key="1">
    <citation type="submission" date="2023-04" db="EMBL/GenBank/DDBJ databases">
        <title>Phytophthora fragariaefolia NBRC 109709.</title>
        <authorList>
            <person name="Ichikawa N."/>
            <person name="Sato H."/>
            <person name="Tonouchi N."/>
        </authorList>
    </citation>
    <scope>NUCLEOTIDE SEQUENCE</scope>
    <source>
        <strain evidence="1">NBRC 109709</strain>
    </source>
</reference>
<comment type="caution">
    <text evidence="1">The sequence shown here is derived from an EMBL/GenBank/DDBJ whole genome shotgun (WGS) entry which is preliminary data.</text>
</comment>
<evidence type="ECO:0000313" key="2">
    <source>
        <dbReference type="Proteomes" id="UP001165121"/>
    </source>
</evidence>
<accession>A0A9W6Y2C3</accession>
<dbReference type="OrthoDB" id="94518at2759"/>
<dbReference type="Proteomes" id="UP001165121">
    <property type="component" value="Unassembled WGS sequence"/>
</dbReference>
<name>A0A9W6Y2C3_9STRA</name>
<dbReference type="EMBL" id="BSXT01003288">
    <property type="protein sequence ID" value="GMF53501.1"/>
    <property type="molecule type" value="Genomic_DNA"/>
</dbReference>
<gene>
    <name evidence="1" type="ORF">Pfra01_002213900</name>
</gene>
<proteinExistence type="predicted"/>
<sequence>MEKHEAAMAVAESFEMIAPVREDVVESVETEDSQHQVDQIVARLEQLDLLDKRVRKVAEEQEFVDRVVNGIKKADFKLLKH</sequence>